<dbReference type="Proteomes" id="UP001172457">
    <property type="component" value="Chromosome 8"/>
</dbReference>
<dbReference type="PANTHER" id="PTHR31569:SF4">
    <property type="entry name" value="SWIM-TYPE DOMAIN-CONTAINING PROTEIN"/>
    <property type="match status" value="1"/>
</dbReference>
<dbReference type="AlphaFoldDB" id="A0AA38SH85"/>
<evidence type="ECO:0000313" key="2">
    <source>
        <dbReference type="Proteomes" id="UP001172457"/>
    </source>
</evidence>
<gene>
    <name evidence="1" type="ORF">OSB04_031551</name>
</gene>
<name>A0AA38SH85_9ASTR</name>
<accession>A0AA38SH85</accession>
<evidence type="ECO:0008006" key="3">
    <source>
        <dbReference type="Google" id="ProtNLM"/>
    </source>
</evidence>
<dbReference type="PANTHER" id="PTHR31569">
    <property type="entry name" value="SWIM-TYPE DOMAIN-CONTAINING PROTEIN"/>
    <property type="match status" value="1"/>
</dbReference>
<organism evidence="1 2">
    <name type="scientific">Centaurea solstitialis</name>
    <name type="common">yellow star-thistle</name>
    <dbReference type="NCBI Taxonomy" id="347529"/>
    <lineage>
        <taxon>Eukaryota</taxon>
        <taxon>Viridiplantae</taxon>
        <taxon>Streptophyta</taxon>
        <taxon>Embryophyta</taxon>
        <taxon>Tracheophyta</taxon>
        <taxon>Spermatophyta</taxon>
        <taxon>Magnoliopsida</taxon>
        <taxon>eudicotyledons</taxon>
        <taxon>Gunneridae</taxon>
        <taxon>Pentapetalae</taxon>
        <taxon>asterids</taxon>
        <taxon>campanulids</taxon>
        <taxon>Asterales</taxon>
        <taxon>Asteraceae</taxon>
        <taxon>Carduoideae</taxon>
        <taxon>Cardueae</taxon>
        <taxon>Centaureinae</taxon>
        <taxon>Centaurea</taxon>
    </lineage>
</organism>
<protein>
    <recommendedName>
        <fullName evidence="3">Protein FAR1-RELATED SEQUENCE</fullName>
    </recommendedName>
</protein>
<proteinExistence type="predicted"/>
<sequence>MHLTSTQSFIVSQEPFPKDLMRMATNKRQYYLSNLWGFTTFQGVIQEIVYDSFHLMSSTTSMTQSEENYLAGSKFESSDDLLKNVQEFYYSKGYALSIRSSRKDKYVILQCVRGGWNNVVYSTTKALFEENWHEFELLYKEKKDALECIKQIWLPWKEKFVTAWTDKYLLFGNRSSSRAEGAHAKLKLYLQVSTGDFHEVKEKISLAGA</sequence>
<comment type="caution">
    <text evidence="1">The sequence shown here is derived from an EMBL/GenBank/DDBJ whole genome shotgun (WGS) entry which is preliminary data.</text>
</comment>
<dbReference type="EMBL" id="JARYMX010000008">
    <property type="protein sequence ID" value="KAJ9538818.1"/>
    <property type="molecule type" value="Genomic_DNA"/>
</dbReference>
<keyword evidence="2" id="KW-1185">Reference proteome</keyword>
<evidence type="ECO:0000313" key="1">
    <source>
        <dbReference type="EMBL" id="KAJ9538818.1"/>
    </source>
</evidence>
<dbReference type="InterPro" id="IPR052579">
    <property type="entry name" value="Zinc_finger_SWIM"/>
</dbReference>
<reference evidence="1" key="1">
    <citation type="submission" date="2023-03" db="EMBL/GenBank/DDBJ databases">
        <title>Chromosome-scale reference genome and RAD-based genetic map of yellow starthistle (Centaurea solstitialis) reveal putative structural variation and QTLs associated with invader traits.</title>
        <authorList>
            <person name="Reatini B."/>
            <person name="Cang F.A."/>
            <person name="Jiang Q."/>
            <person name="Mckibben M.T.W."/>
            <person name="Barker M.S."/>
            <person name="Rieseberg L.H."/>
            <person name="Dlugosch K.M."/>
        </authorList>
    </citation>
    <scope>NUCLEOTIDE SEQUENCE</scope>
    <source>
        <strain evidence="1">CAN-66</strain>
        <tissue evidence="1">Leaf</tissue>
    </source>
</reference>